<dbReference type="GO" id="GO:0004523">
    <property type="term" value="F:RNA-DNA hybrid ribonuclease activity"/>
    <property type="evidence" value="ECO:0007669"/>
    <property type="project" value="UniProtKB-EC"/>
</dbReference>
<comment type="caution">
    <text evidence="5">The sequence shown here is derived from an EMBL/GenBank/DDBJ whole genome shotgun (WGS) entry which is preliminary data.</text>
</comment>
<dbReference type="Gene3D" id="3.10.10.10">
    <property type="entry name" value="HIV Type 1 Reverse Transcriptase, subunit A, domain 1"/>
    <property type="match status" value="1"/>
</dbReference>
<name>A0AAV7WRZ7_PLEWA</name>
<feature type="compositionally biased region" description="Basic and acidic residues" evidence="3">
    <location>
        <begin position="489"/>
        <end position="498"/>
    </location>
</feature>
<dbReference type="InterPro" id="IPR043128">
    <property type="entry name" value="Rev_trsase/Diguanyl_cyclase"/>
</dbReference>
<dbReference type="Pfam" id="PF00078">
    <property type="entry name" value="RVT_1"/>
    <property type="match status" value="1"/>
</dbReference>
<dbReference type="PROSITE" id="PS50878">
    <property type="entry name" value="RT_POL"/>
    <property type="match status" value="1"/>
</dbReference>
<protein>
    <recommendedName>
        <fullName evidence="2">ribonuclease H</fullName>
        <ecNumber evidence="2">3.1.26.4</ecNumber>
    </recommendedName>
</protein>
<comment type="similarity">
    <text evidence="1">Belongs to the beta type-B retroviral polymerase family. HERV class-II K(HML-2) pol subfamily.</text>
</comment>
<dbReference type="SUPFAM" id="SSF56672">
    <property type="entry name" value="DNA/RNA polymerases"/>
    <property type="match status" value="1"/>
</dbReference>
<proteinExistence type="inferred from homology"/>
<dbReference type="Gene3D" id="3.30.70.270">
    <property type="match status" value="2"/>
</dbReference>
<keyword evidence="6" id="KW-1185">Reference proteome</keyword>
<dbReference type="InterPro" id="IPR053134">
    <property type="entry name" value="RNA-dir_DNA_polymerase"/>
</dbReference>
<dbReference type="EC" id="3.1.26.4" evidence="2"/>
<evidence type="ECO:0000313" key="6">
    <source>
        <dbReference type="Proteomes" id="UP001066276"/>
    </source>
</evidence>
<sequence>MDSWVVMAGAFFCWRDSGGLAIASFSLTFGVADFCGCRVFGDLPVAGQNDCGGLPRPRWCYGGLLTGATAAEKVVKLPKQYSSYEDVFIEKEAENLPPHSPYDSQIDLIRGAILPSCRVYTLSEHEKQHLRKYLDQFLENGFIRFSKSPAASPLFVVPIANENHQTCIDYRGLNKVAIKNKKPLPLILVLLEQVKKAKIYTKLDLRGAYHLVRMREGDKWKTALETRYGLSEYTVMPFGLCNAPAAFKFFLNDVLKEYLDIFAIVYINDILIYSDNENKHVKHVKKILTALRKHRLYCKLTKCEFHVTTVEFLGVILTPQVAPITKLLRKKEKCVWSPEADQAFSTLKEAFSTAPDLTHPDVDRPFIVEADASDVAIGAVLSQRSKDTGQRHPVAYMSRKLNRTMALLRKSFWRFVTPLKNGDIGGHSDPGGRWPPGPPTTGAPPTGWRCSHEHSDRGGSAAVRSGKSAGSRRLTAARGNPSWRRSALRRHEDSDSPYRHPVHGGKPAMNRMAVGCAAGPLGAPAVPMPMAWARQGPP</sequence>
<organism evidence="5 6">
    <name type="scientific">Pleurodeles waltl</name>
    <name type="common">Iberian ribbed newt</name>
    <dbReference type="NCBI Taxonomy" id="8319"/>
    <lineage>
        <taxon>Eukaryota</taxon>
        <taxon>Metazoa</taxon>
        <taxon>Chordata</taxon>
        <taxon>Craniata</taxon>
        <taxon>Vertebrata</taxon>
        <taxon>Euteleostomi</taxon>
        <taxon>Amphibia</taxon>
        <taxon>Batrachia</taxon>
        <taxon>Caudata</taxon>
        <taxon>Salamandroidea</taxon>
        <taxon>Salamandridae</taxon>
        <taxon>Pleurodelinae</taxon>
        <taxon>Pleurodeles</taxon>
    </lineage>
</organism>
<dbReference type="AlphaFoldDB" id="A0AAV7WRZ7"/>
<evidence type="ECO:0000256" key="2">
    <source>
        <dbReference type="ARBA" id="ARBA00012180"/>
    </source>
</evidence>
<dbReference type="InterPro" id="IPR043502">
    <property type="entry name" value="DNA/RNA_pol_sf"/>
</dbReference>
<evidence type="ECO:0000313" key="5">
    <source>
        <dbReference type="EMBL" id="KAJ1215461.1"/>
    </source>
</evidence>
<reference evidence="5" key="1">
    <citation type="journal article" date="2022" name="bioRxiv">
        <title>Sequencing and chromosome-scale assembly of the giantPleurodeles waltlgenome.</title>
        <authorList>
            <person name="Brown T."/>
            <person name="Elewa A."/>
            <person name="Iarovenko S."/>
            <person name="Subramanian E."/>
            <person name="Araus A.J."/>
            <person name="Petzold A."/>
            <person name="Susuki M."/>
            <person name="Suzuki K.-i.T."/>
            <person name="Hayashi T."/>
            <person name="Toyoda A."/>
            <person name="Oliveira C."/>
            <person name="Osipova E."/>
            <person name="Leigh N.D."/>
            <person name="Simon A."/>
            <person name="Yun M.H."/>
        </authorList>
    </citation>
    <scope>NUCLEOTIDE SEQUENCE</scope>
    <source>
        <strain evidence="5">20211129_DDA</strain>
        <tissue evidence="5">Liver</tissue>
    </source>
</reference>
<accession>A0AAV7WRZ7</accession>
<feature type="domain" description="Reverse transcriptase" evidence="4">
    <location>
        <begin position="138"/>
        <end position="317"/>
    </location>
</feature>
<dbReference type="PANTHER" id="PTHR24559:SF440">
    <property type="entry name" value="RIBONUCLEASE H"/>
    <property type="match status" value="1"/>
</dbReference>
<evidence type="ECO:0000256" key="1">
    <source>
        <dbReference type="ARBA" id="ARBA00010879"/>
    </source>
</evidence>
<gene>
    <name evidence="5" type="ORF">NDU88_003070</name>
</gene>
<dbReference type="Proteomes" id="UP001066276">
    <property type="component" value="Chromosome 1_1"/>
</dbReference>
<dbReference type="Pfam" id="PF17919">
    <property type="entry name" value="RT_RNaseH_2"/>
    <property type="match status" value="1"/>
</dbReference>
<dbReference type="InterPro" id="IPR000477">
    <property type="entry name" value="RT_dom"/>
</dbReference>
<evidence type="ECO:0000256" key="3">
    <source>
        <dbReference type="SAM" id="MobiDB-lite"/>
    </source>
</evidence>
<feature type="compositionally biased region" description="Pro residues" evidence="3">
    <location>
        <begin position="433"/>
        <end position="442"/>
    </location>
</feature>
<dbReference type="PANTHER" id="PTHR24559">
    <property type="entry name" value="TRANSPOSON TY3-I GAG-POL POLYPROTEIN"/>
    <property type="match status" value="1"/>
</dbReference>
<dbReference type="EMBL" id="JANPWB010000001">
    <property type="protein sequence ID" value="KAJ1215461.1"/>
    <property type="molecule type" value="Genomic_DNA"/>
</dbReference>
<dbReference type="InterPro" id="IPR041577">
    <property type="entry name" value="RT_RNaseH_2"/>
</dbReference>
<dbReference type="CDD" id="cd01647">
    <property type="entry name" value="RT_LTR"/>
    <property type="match status" value="1"/>
</dbReference>
<evidence type="ECO:0000259" key="4">
    <source>
        <dbReference type="PROSITE" id="PS50878"/>
    </source>
</evidence>
<feature type="region of interest" description="Disordered" evidence="3">
    <location>
        <begin position="422"/>
        <end position="506"/>
    </location>
</feature>